<feature type="domain" description="tRNA(Ile)-lysidine/2-thiocytidine synthase N-terminal" evidence="2">
    <location>
        <begin position="30"/>
        <end position="192"/>
    </location>
</feature>
<dbReference type="PIRSF" id="PIRSF004976">
    <property type="entry name" value="ATPase_YdaO"/>
    <property type="match status" value="1"/>
</dbReference>
<comment type="caution">
    <text evidence="3">The sequence shown here is derived from an EMBL/GenBank/DDBJ whole genome shotgun (WGS) entry which is preliminary data.</text>
</comment>
<dbReference type="CDD" id="cd24138">
    <property type="entry name" value="TtcA-like"/>
    <property type="match status" value="1"/>
</dbReference>
<organism evidence="3">
    <name type="scientific">bioreactor metagenome</name>
    <dbReference type="NCBI Taxonomy" id="1076179"/>
    <lineage>
        <taxon>unclassified sequences</taxon>
        <taxon>metagenomes</taxon>
        <taxon>ecological metagenomes</taxon>
    </lineage>
</organism>
<keyword evidence="1 3" id="KW-0808">Transferase</keyword>
<dbReference type="GO" id="GO:0016740">
    <property type="term" value="F:transferase activity"/>
    <property type="evidence" value="ECO:0007669"/>
    <property type="project" value="UniProtKB-KW"/>
</dbReference>
<evidence type="ECO:0000256" key="1">
    <source>
        <dbReference type="ARBA" id="ARBA00022679"/>
    </source>
</evidence>
<accession>A0A644W823</accession>
<dbReference type="InterPro" id="IPR014729">
    <property type="entry name" value="Rossmann-like_a/b/a_fold"/>
</dbReference>
<dbReference type="AlphaFoldDB" id="A0A644W823"/>
<gene>
    <name evidence="3" type="primary">ttcA_6</name>
    <name evidence="3" type="ORF">SDC9_44929</name>
</gene>
<reference evidence="3" key="1">
    <citation type="submission" date="2019-08" db="EMBL/GenBank/DDBJ databases">
        <authorList>
            <person name="Kucharzyk K."/>
            <person name="Murdoch R.W."/>
            <person name="Higgins S."/>
            <person name="Loffler F."/>
        </authorList>
    </citation>
    <scope>NUCLEOTIDE SEQUENCE</scope>
</reference>
<dbReference type="SUPFAM" id="SSF52402">
    <property type="entry name" value="Adenine nucleotide alpha hydrolases-like"/>
    <property type="match status" value="1"/>
</dbReference>
<dbReference type="Gene3D" id="3.40.50.620">
    <property type="entry name" value="HUPs"/>
    <property type="match status" value="1"/>
</dbReference>
<evidence type="ECO:0000313" key="3">
    <source>
        <dbReference type="EMBL" id="MPL98722.1"/>
    </source>
</evidence>
<dbReference type="GO" id="GO:0008033">
    <property type="term" value="P:tRNA processing"/>
    <property type="evidence" value="ECO:0007669"/>
    <property type="project" value="InterPro"/>
</dbReference>
<dbReference type="PANTHER" id="PTHR43686:SF1">
    <property type="entry name" value="AMINOTRAN_5 DOMAIN-CONTAINING PROTEIN"/>
    <property type="match status" value="1"/>
</dbReference>
<sequence>MSQIPFIPAKYLTKIWRALIEFNMISDGDKILIGLSGGKDSMFLTAALAEVQKHAPMRFSLACYTVDNMFDDKFPAHELEAFCQQFGLEHYHEQVNIMEAWKNRGNTPCFSCAYFRRAATNRKAGELGFNKIALAHHNDDAVETFLLNLLNSGQQKTFLPVTFLTRTQLTVLRPLIYYREHEIIDYVQKLALMPLKNPCPYDGHTQRQDMKELIVTLSKNNPELYSHLAAAMRETSGRELWPASLPQEDIIAKFRNFWGK</sequence>
<evidence type="ECO:0000259" key="2">
    <source>
        <dbReference type="Pfam" id="PF01171"/>
    </source>
</evidence>
<dbReference type="Pfam" id="PF01171">
    <property type="entry name" value="ATP_bind_3"/>
    <property type="match status" value="1"/>
</dbReference>
<protein>
    <submittedName>
        <fullName evidence="3">tRNA-cytidine(32) 2-sulfurtransferase</fullName>
        <ecNumber evidence="3">2.8.1.-</ecNumber>
    </submittedName>
</protein>
<dbReference type="InterPro" id="IPR011063">
    <property type="entry name" value="TilS/TtcA_N"/>
</dbReference>
<dbReference type="EMBL" id="VSSQ01000625">
    <property type="protein sequence ID" value="MPL98722.1"/>
    <property type="molecule type" value="Genomic_DNA"/>
</dbReference>
<name>A0A644W823_9ZZZZ</name>
<dbReference type="EC" id="2.8.1.-" evidence="3"/>
<dbReference type="InterPro" id="IPR035107">
    <property type="entry name" value="tRNA_thiolation_TtcA_Ctu1"/>
</dbReference>
<proteinExistence type="predicted"/>
<dbReference type="PANTHER" id="PTHR43686">
    <property type="entry name" value="SULFURTRANSFERASE-RELATED"/>
    <property type="match status" value="1"/>
</dbReference>